<organism evidence="2 3">
    <name type="scientific">Pontibacter arcticus</name>
    <dbReference type="NCBI Taxonomy" id="2080288"/>
    <lineage>
        <taxon>Bacteria</taxon>
        <taxon>Pseudomonadati</taxon>
        <taxon>Bacteroidota</taxon>
        <taxon>Cytophagia</taxon>
        <taxon>Cytophagales</taxon>
        <taxon>Hymenobacteraceae</taxon>
        <taxon>Pontibacter</taxon>
    </lineage>
</organism>
<dbReference type="AlphaFoldDB" id="A0A364REA6"/>
<name>A0A364REA6_9BACT</name>
<keyword evidence="1" id="KW-0732">Signal</keyword>
<evidence type="ECO:0000313" key="2">
    <source>
        <dbReference type="EMBL" id="RAU82612.1"/>
    </source>
</evidence>
<sequence length="239" mass="26641">MQRPLLILLLISLAFSSYGQKNKEVPTIQVVGSSKISVKPDIGILVISIKSHDMNFSEAIVGLNKKTVDVSNQIAAIGFKADEIKTTDFQVNEHTVYRRGESVDSGYVATQNVKVEFLNNKETITKILNTFSKSQTDFTLNFNFKLSDELREKVQDQLVQFAIKSSNEKAKLIAESSGVRLGKIKEINYGNNYYAGMREVEDKAEYEVAAAGAPSEAMIGFTPNDLMFSDNVLIIWKIK</sequence>
<gene>
    <name evidence="2" type="ORF">DP923_12670</name>
</gene>
<proteinExistence type="predicted"/>
<comment type="caution">
    <text evidence="2">The sequence shown here is derived from an EMBL/GenBank/DDBJ whole genome shotgun (WGS) entry which is preliminary data.</text>
</comment>
<dbReference type="PANTHER" id="PTHR34387:SF2">
    <property type="entry name" value="SLR1258 PROTEIN"/>
    <property type="match status" value="1"/>
</dbReference>
<dbReference type="GO" id="GO:0006974">
    <property type="term" value="P:DNA damage response"/>
    <property type="evidence" value="ECO:0007669"/>
    <property type="project" value="TreeGrafter"/>
</dbReference>
<accession>A0A364REA6</accession>
<keyword evidence="3" id="KW-1185">Reference proteome</keyword>
<evidence type="ECO:0000313" key="3">
    <source>
        <dbReference type="Proteomes" id="UP000251692"/>
    </source>
</evidence>
<dbReference type="Proteomes" id="UP000251692">
    <property type="component" value="Unassembled WGS sequence"/>
</dbReference>
<evidence type="ECO:0000256" key="1">
    <source>
        <dbReference type="SAM" id="SignalP"/>
    </source>
</evidence>
<feature type="signal peptide" evidence="1">
    <location>
        <begin position="1"/>
        <end position="19"/>
    </location>
</feature>
<protein>
    <recommendedName>
        <fullName evidence="4">DUF541 domain-containing protein</fullName>
    </recommendedName>
</protein>
<reference evidence="2 3" key="1">
    <citation type="submission" date="2018-06" db="EMBL/GenBank/DDBJ databases">
        <authorList>
            <person name="Liu Z.-W."/>
        </authorList>
    </citation>
    <scope>NUCLEOTIDE SEQUENCE [LARGE SCALE GENOMIC DNA]</scope>
    <source>
        <strain evidence="2 3">2b14</strain>
    </source>
</reference>
<evidence type="ECO:0008006" key="4">
    <source>
        <dbReference type="Google" id="ProtNLM"/>
    </source>
</evidence>
<dbReference type="RefSeq" id="WP_112306205.1">
    <property type="nucleotide sequence ID" value="NZ_QMDV01000003.1"/>
</dbReference>
<feature type="chain" id="PRO_5016809783" description="DUF541 domain-containing protein" evidence="1">
    <location>
        <begin position="20"/>
        <end position="239"/>
    </location>
</feature>
<reference evidence="2 3" key="2">
    <citation type="submission" date="2018-07" db="EMBL/GenBank/DDBJ databases">
        <title>Pontibacter sp. 2b14 genomic sequence and assembly.</title>
        <authorList>
            <person name="Du Z.-J."/>
        </authorList>
    </citation>
    <scope>NUCLEOTIDE SEQUENCE [LARGE SCALE GENOMIC DNA]</scope>
    <source>
        <strain evidence="2 3">2b14</strain>
    </source>
</reference>
<dbReference type="PANTHER" id="PTHR34387">
    <property type="entry name" value="SLR1258 PROTEIN"/>
    <property type="match status" value="1"/>
</dbReference>
<dbReference type="Gene3D" id="3.30.70.2970">
    <property type="entry name" value="Protein of unknown function (DUF541), domain 2"/>
    <property type="match status" value="1"/>
</dbReference>
<dbReference type="InterPro" id="IPR052022">
    <property type="entry name" value="26kDa_periplasmic_antigen"/>
</dbReference>
<dbReference type="EMBL" id="QMDV01000003">
    <property type="protein sequence ID" value="RAU82612.1"/>
    <property type="molecule type" value="Genomic_DNA"/>
</dbReference>
<dbReference type="Pfam" id="PF04402">
    <property type="entry name" value="SIMPL"/>
    <property type="match status" value="1"/>
</dbReference>
<dbReference type="Gene3D" id="3.30.110.170">
    <property type="entry name" value="Protein of unknown function (DUF541), domain 1"/>
    <property type="match status" value="1"/>
</dbReference>
<dbReference type="InterPro" id="IPR007497">
    <property type="entry name" value="SIMPL/DUF541"/>
</dbReference>
<dbReference type="OrthoDB" id="702249at2"/>